<organism evidence="11 12">
    <name type="scientific">Pseudoalteromonas ulvae</name>
    <dbReference type="NCBI Taxonomy" id="107327"/>
    <lineage>
        <taxon>Bacteria</taxon>
        <taxon>Pseudomonadati</taxon>
        <taxon>Pseudomonadota</taxon>
        <taxon>Gammaproteobacteria</taxon>
        <taxon>Alteromonadales</taxon>
        <taxon>Pseudoalteromonadaceae</taxon>
        <taxon>Pseudoalteromonas</taxon>
    </lineage>
</organism>
<evidence type="ECO:0000256" key="10">
    <source>
        <dbReference type="ARBA" id="ARBA00030772"/>
    </source>
</evidence>
<comment type="similarity">
    <text evidence="2">Belongs to the GSP N family.</text>
</comment>
<gene>
    <name evidence="11" type="ORF">B1199_14570</name>
</gene>
<dbReference type="GO" id="GO:0015628">
    <property type="term" value="P:protein secretion by the type II secretion system"/>
    <property type="evidence" value="ECO:0007669"/>
    <property type="project" value="InterPro"/>
</dbReference>
<evidence type="ECO:0000256" key="5">
    <source>
        <dbReference type="ARBA" id="ARBA00022475"/>
    </source>
</evidence>
<evidence type="ECO:0000313" key="12">
    <source>
        <dbReference type="Proteomes" id="UP000194841"/>
    </source>
</evidence>
<evidence type="ECO:0000256" key="6">
    <source>
        <dbReference type="ARBA" id="ARBA00022519"/>
    </source>
</evidence>
<evidence type="ECO:0000256" key="9">
    <source>
        <dbReference type="ARBA" id="ARBA00023136"/>
    </source>
</evidence>
<keyword evidence="8" id="KW-0653">Protein transport</keyword>
<reference evidence="11 12" key="1">
    <citation type="submission" date="2017-02" db="EMBL/GenBank/DDBJ databases">
        <title>Pseudoalteromonas ulvae TC14 Genome.</title>
        <authorList>
            <person name="Molmeret M."/>
        </authorList>
    </citation>
    <scope>NUCLEOTIDE SEQUENCE [LARGE SCALE GENOMIC DNA]</scope>
    <source>
        <strain evidence="11">TC14</strain>
    </source>
</reference>
<dbReference type="Proteomes" id="UP000194841">
    <property type="component" value="Unassembled WGS sequence"/>
</dbReference>
<dbReference type="EMBL" id="MWPV01000004">
    <property type="protein sequence ID" value="OUL57386.1"/>
    <property type="molecule type" value="Genomic_DNA"/>
</dbReference>
<accession>A0A244CPH0</accession>
<dbReference type="RefSeq" id="WP_086744843.1">
    <property type="nucleotide sequence ID" value="NZ_MWPV01000004.1"/>
</dbReference>
<keyword evidence="12" id="KW-1185">Reference proteome</keyword>
<evidence type="ECO:0000313" key="11">
    <source>
        <dbReference type="EMBL" id="OUL57386.1"/>
    </source>
</evidence>
<evidence type="ECO:0000256" key="2">
    <source>
        <dbReference type="ARBA" id="ARBA00007208"/>
    </source>
</evidence>
<evidence type="ECO:0000256" key="4">
    <source>
        <dbReference type="ARBA" id="ARBA00022448"/>
    </source>
</evidence>
<name>A0A244CPH0_PSEDV</name>
<protein>
    <recommendedName>
        <fullName evidence="3">Type II secretion system protein N</fullName>
    </recommendedName>
    <alternativeName>
        <fullName evidence="10">General secretion pathway protein N</fullName>
    </alternativeName>
</protein>
<evidence type="ECO:0000256" key="1">
    <source>
        <dbReference type="ARBA" id="ARBA00004533"/>
    </source>
</evidence>
<comment type="caution">
    <text evidence="11">The sequence shown here is derived from an EMBL/GenBank/DDBJ whole genome shotgun (WGS) entry which is preliminary data.</text>
</comment>
<dbReference type="GO" id="GO:0005886">
    <property type="term" value="C:plasma membrane"/>
    <property type="evidence" value="ECO:0007669"/>
    <property type="project" value="UniProtKB-SubCell"/>
</dbReference>
<comment type="subcellular location">
    <subcellularLocation>
        <location evidence="1">Cell inner membrane</location>
    </subcellularLocation>
</comment>
<dbReference type="InterPro" id="IPR022792">
    <property type="entry name" value="T2SS_protein-GspN"/>
</dbReference>
<keyword evidence="5" id="KW-1003">Cell membrane</keyword>
<evidence type="ECO:0000256" key="3">
    <source>
        <dbReference type="ARBA" id="ARBA00021563"/>
    </source>
</evidence>
<evidence type="ECO:0000256" key="8">
    <source>
        <dbReference type="ARBA" id="ARBA00022927"/>
    </source>
</evidence>
<keyword evidence="6" id="KW-0997">Cell inner membrane</keyword>
<dbReference type="GO" id="GO:0015627">
    <property type="term" value="C:type II protein secretion system complex"/>
    <property type="evidence" value="ECO:0007669"/>
    <property type="project" value="InterPro"/>
</dbReference>
<proteinExistence type="inferred from homology"/>
<keyword evidence="4" id="KW-0813">Transport</keyword>
<evidence type="ECO:0000256" key="7">
    <source>
        <dbReference type="ARBA" id="ARBA00022692"/>
    </source>
</evidence>
<keyword evidence="7" id="KW-0812">Transmembrane</keyword>
<keyword evidence="9" id="KW-0472">Membrane</keyword>
<dbReference type="OrthoDB" id="6118198at2"/>
<dbReference type="AlphaFoldDB" id="A0A244CPH0"/>
<dbReference type="Pfam" id="PF01203">
    <property type="entry name" value="T2SSN"/>
    <property type="match status" value="1"/>
</dbReference>
<sequence length="252" mass="27293">MKKTIFLVILFMVSWLFFIVCLMPAHIAVSAAQPYLPKQLQIGDVSGTLWQGRVSELLYQGTYIQGADWQLSGGSLLLGQAKLAVTFGDAKQAQLLSGKSEINYGLFNAQLTLSNTLLRAPLQTVISQLQLPLPINVKGRLLADIPSYQLGAPYCELLQGDLMTQNVSVQGTSGWFSLDAILGEVSCQEGGVALKIEPDNELGLELNALLSGPNQLTASGFVKPAESLPRDVHNAVKFLGRADAQGRYTLRF</sequence>